<dbReference type="SUPFAM" id="SSF54184">
    <property type="entry name" value="Penicillin-binding protein 2x (pbp-2x), c-terminal domain"/>
    <property type="match status" value="1"/>
</dbReference>
<dbReference type="InterPro" id="IPR005543">
    <property type="entry name" value="PASTA_dom"/>
</dbReference>
<dbReference type="EMBL" id="FQZE01000014">
    <property type="protein sequence ID" value="SHJ25876.1"/>
    <property type="molecule type" value="Genomic_DNA"/>
</dbReference>
<dbReference type="OrthoDB" id="9803895at2"/>
<name>A0A1M6HUH4_9BACT</name>
<evidence type="ECO:0000259" key="2">
    <source>
        <dbReference type="PROSITE" id="PS51178"/>
    </source>
</evidence>
<gene>
    <name evidence="3" type="ORF">SAMN05444280_11495</name>
</gene>
<reference evidence="3 4" key="1">
    <citation type="submission" date="2016-11" db="EMBL/GenBank/DDBJ databases">
        <authorList>
            <person name="Jaros S."/>
            <person name="Januszkiewicz K."/>
            <person name="Wedrychowicz H."/>
        </authorList>
    </citation>
    <scope>NUCLEOTIDE SEQUENCE [LARGE SCALE GENOMIC DNA]</scope>
    <source>
        <strain evidence="3 4">DSM 27063</strain>
    </source>
</reference>
<dbReference type="Gene3D" id="3.30.10.20">
    <property type="match status" value="3"/>
</dbReference>
<proteinExistence type="predicted"/>
<feature type="transmembrane region" description="Helical" evidence="1">
    <location>
        <begin position="12"/>
        <end position="34"/>
    </location>
</feature>
<keyword evidence="1" id="KW-1133">Transmembrane helix</keyword>
<keyword evidence="4" id="KW-1185">Reference proteome</keyword>
<dbReference type="AlphaFoldDB" id="A0A1M6HUH4"/>
<keyword evidence="1" id="KW-0812">Transmembrane</keyword>
<feature type="domain" description="PASTA" evidence="2">
    <location>
        <begin position="41"/>
        <end position="107"/>
    </location>
</feature>
<organism evidence="3 4">
    <name type="scientific">Tangfeifania diversioriginum</name>
    <dbReference type="NCBI Taxonomy" id="1168035"/>
    <lineage>
        <taxon>Bacteria</taxon>
        <taxon>Pseudomonadati</taxon>
        <taxon>Bacteroidota</taxon>
        <taxon>Bacteroidia</taxon>
        <taxon>Marinilabiliales</taxon>
        <taxon>Prolixibacteraceae</taxon>
        <taxon>Tangfeifania</taxon>
    </lineage>
</organism>
<evidence type="ECO:0000313" key="4">
    <source>
        <dbReference type="Proteomes" id="UP000184050"/>
    </source>
</evidence>
<dbReference type="RefSeq" id="WP_073169158.1">
    <property type="nucleotide sequence ID" value="NZ_FQZE01000014.1"/>
</dbReference>
<keyword evidence="1" id="KW-0472">Membrane</keyword>
<evidence type="ECO:0000313" key="3">
    <source>
        <dbReference type="EMBL" id="SHJ25876.1"/>
    </source>
</evidence>
<dbReference type="Proteomes" id="UP000184050">
    <property type="component" value="Unassembled WGS sequence"/>
</dbReference>
<accession>A0A1M6HUH4</accession>
<protein>
    <submittedName>
        <fullName evidence="3">PASTA domain, binds beta-lactams</fullName>
    </submittedName>
</protein>
<evidence type="ECO:0000256" key="1">
    <source>
        <dbReference type="SAM" id="Phobius"/>
    </source>
</evidence>
<dbReference type="CDD" id="cd06577">
    <property type="entry name" value="PASTA_pknB"/>
    <property type="match status" value="2"/>
</dbReference>
<dbReference type="SMART" id="SM00740">
    <property type="entry name" value="PASTA"/>
    <property type="match status" value="2"/>
</dbReference>
<dbReference type="PROSITE" id="PS51178">
    <property type="entry name" value="PASTA"/>
    <property type="match status" value="1"/>
</dbReference>
<sequence length="268" mass="29562">MSFSKFLLSRKFLKHLLMAGILIIAILFLVMQGLKMYTRHGQSNPVPNFSGLTQAEARQTANQYKLEVEIVDSLYVNDAASGAIVDQLPKAGSRVKENRTIFLTINSTQPEQVILPKLTDVSFRQAQVLIENTGLKTGQISYRPSEYNDLVLEVQKDSIELAVGEKLAKGTTIDLVVGRTQGNQVTNLPNLIGLTIPDARESLTDARLNTGVIIYDASVLSPQDSTEARVWRQQPNPKVTGTANLGSSVDLWVTVDQLKIDDATEFDF</sequence>
<dbReference type="Pfam" id="PF03793">
    <property type="entry name" value="PASTA"/>
    <property type="match status" value="1"/>
</dbReference>
<dbReference type="STRING" id="1168035.SAMN05444280_11495"/>